<evidence type="ECO:0000313" key="2">
    <source>
        <dbReference type="EMBL" id="GAO98113.1"/>
    </source>
</evidence>
<sequence length="322" mass="35550">MPAVGINLNKSDMPPWLENLYRELSRMASNQSMTPYMPYQGSRLEDFNKDTQQSFALGRNYGLHYTPLNRAEGQINQGVQDFPSLYQKYMNPYTQQVVQGIGDAGNKNFMENILPAIESQFVSKGQAFSGHHQQLANKAGLDAQQQITRQQNEALARGYEHGAQTFGQDQSRHLLGAEAYGNLARGRQAGNLTDIATLQEQGRMQQVLAQQGKDMAYGDFLRKQNHPQQQIANYSATLHGIPAPVTTTSYIQQPGTAQVNMAGNLASLAGQLYGMNKMAGYKKGGRVQSGLGSLPRLAKMPQLPSLKRKKSKGVSALSRGRW</sequence>
<accession>A0A0K8MD24</accession>
<comment type="caution">
    <text evidence="2">The sequence shown here is derived from an EMBL/GenBank/DDBJ whole genome shotgun (WGS) entry which is preliminary data.</text>
</comment>
<keyword evidence="3" id="KW-1185">Reference proteome</keyword>
<organism evidence="2 3">
    <name type="scientific">Caedimonas varicaedens</name>
    <dbReference type="NCBI Taxonomy" id="1629334"/>
    <lineage>
        <taxon>Bacteria</taxon>
        <taxon>Pseudomonadati</taxon>
        <taxon>Pseudomonadota</taxon>
        <taxon>Alphaproteobacteria</taxon>
        <taxon>Holosporales</taxon>
        <taxon>Caedimonadaceae</taxon>
        <taxon>Caedimonas</taxon>
    </lineage>
</organism>
<reference evidence="2 3" key="1">
    <citation type="submission" date="2015-03" db="EMBL/GenBank/DDBJ databases">
        <title>Caedibacter varicaedens, whole genome shotgun sequence.</title>
        <authorList>
            <person name="Suzuki H."/>
            <person name="Dapper A.L."/>
            <person name="Gibson A.K."/>
            <person name="Jackson C."/>
            <person name="Lee H."/>
            <person name="Pejaver V.R."/>
            <person name="Doak T."/>
            <person name="Lynch M."/>
        </authorList>
    </citation>
    <scope>NUCLEOTIDE SEQUENCE [LARGE SCALE GENOMIC DNA]</scope>
</reference>
<dbReference type="AlphaFoldDB" id="A0A0K8MD24"/>
<dbReference type="OrthoDB" id="7226450at2"/>
<protein>
    <submittedName>
        <fullName evidence="2">Uncharacterized protein</fullName>
    </submittedName>
</protein>
<proteinExistence type="predicted"/>
<dbReference type="EMBL" id="BBVC01000024">
    <property type="protein sequence ID" value="GAO98113.1"/>
    <property type="molecule type" value="Genomic_DNA"/>
</dbReference>
<gene>
    <name evidence="2" type="ORF">Cva_00761</name>
</gene>
<dbReference type="Proteomes" id="UP000036771">
    <property type="component" value="Unassembled WGS sequence"/>
</dbReference>
<feature type="region of interest" description="Disordered" evidence="1">
    <location>
        <begin position="290"/>
        <end position="322"/>
    </location>
</feature>
<dbReference type="STRING" id="1629334.Cva_00761"/>
<evidence type="ECO:0000313" key="3">
    <source>
        <dbReference type="Proteomes" id="UP000036771"/>
    </source>
</evidence>
<name>A0A0K8MD24_9PROT</name>
<evidence type="ECO:0000256" key="1">
    <source>
        <dbReference type="SAM" id="MobiDB-lite"/>
    </source>
</evidence>